<dbReference type="GeneID" id="55528603"/>
<organism evidence="1 2">
    <name type="scientific">Paraburkholderia hospita</name>
    <dbReference type="NCBI Taxonomy" id="169430"/>
    <lineage>
        <taxon>Bacteria</taxon>
        <taxon>Pseudomonadati</taxon>
        <taxon>Pseudomonadota</taxon>
        <taxon>Betaproteobacteria</taxon>
        <taxon>Burkholderiales</taxon>
        <taxon>Burkholderiaceae</taxon>
        <taxon>Paraburkholderia</taxon>
    </lineage>
</organism>
<evidence type="ECO:0000313" key="2">
    <source>
        <dbReference type="Proteomes" id="UP000236649"/>
    </source>
</evidence>
<proteinExistence type="predicted"/>
<evidence type="ECO:0000313" key="1">
    <source>
        <dbReference type="EMBL" id="AUT68559.1"/>
    </source>
</evidence>
<accession>A0AAN1MIQ0</accession>
<dbReference type="AlphaFoldDB" id="A0AAN1MIQ0"/>
<gene>
    <name evidence="1" type="ORF">C2L64_09650</name>
</gene>
<dbReference type="EMBL" id="CP026105">
    <property type="protein sequence ID" value="AUT68559.1"/>
    <property type="molecule type" value="Genomic_DNA"/>
</dbReference>
<dbReference type="RefSeq" id="WP_090838910.1">
    <property type="nucleotide sequence ID" value="NZ_CADFGJ010000009.1"/>
</dbReference>
<sequence>MNDLREGSVRLFDEAAQEWRIAEPGSMWFSTITIGAQEVYLNGQWEPIFPDQKDDNDAS</sequence>
<dbReference type="KEGG" id="phs:C2L64_09650"/>
<dbReference type="Proteomes" id="UP000236649">
    <property type="component" value="Chromosome 1"/>
</dbReference>
<protein>
    <submittedName>
        <fullName evidence="1">Uncharacterized protein</fullName>
    </submittedName>
</protein>
<name>A0AAN1MIQ0_9BURK</name>
<reference evidence="1 2" key="1">
    <citation type="submission" date="2018-01" db="EMBL/GenBank/DDBJ databases">
        <title>Species boundaries and ecological features among Paraburkholderia terrae DSMZ17804T, P. hospita DSMZ17164T and P. caribensis DSMZ13236T.</title>
        <authorList>
            <person name="Pratama A.A."/>
        </authorList>
    </citation>
    <scope>NUCLEOTIDE SEQUENCE [LARGE SCALE GENOMIC DNA]</scope>
    <source>
        <strain evidence="1 2">DSM 17164</strain>
    </source>
</reference>